<accession>A0ABS1WUU3</accession>
<keyword evidence="1" id="KW-0812">Transmembrane</keyword>
<keyword evidence="3" id="KW-1185">Reference proteome</keyword>
<reference evidence="2 3" key="1">
    <citation type="journal article" date="2021" name="Int. J. Syst. Evol. Microbiol.">
        <title>Steroidobacter gossypii sp. nov., isolated from soil of cotton cropping field.</title>
        <authorList>
            <person name="Huang R."/>
            <person name="Yang S."/>
            <person name="Zhen C."/>
            <person name="Liu W."/>
        </authorList>
    </citation>
    <scope>NUCLEOTIDE SEQUENCE [LARGE SCALE GENOMIC DNA]</scope>
    <source>
        <strain evidence="2 3">S1-65</strain>
    </source>
</reference>
<protein>
    <recommendedName>
        <fullName evidence="4">Mercuric ion transport protein</fullName>
    </recommendedName>
</protein>
<evidence type="ECO:0008006" key="4">
    <source>
        <dbReference type="Google" id="ProtNLM"/>
    </source>
</evidence>
<dbReference type="RefSeq" id="WP_203166751.1">
    <property type="nucleotide sequence ID" value="NZ_JAEVLS010000002.1"/>
</dbReference>
<gene>
    <name evidence="2" type="ORF">JM946_08260</name>
</gene>
<feature type="transmembrane region" description="Helical" evidence="1">
    <location>
        <begin position="100"/>
        <end position="121"/>
    </location>
</feature>
<feature type="transmembrane region" description="Helical" evidence="1">
    <location>
        <begin position="60"/>
        <end position="80"/>
    </location>
</feature>
<sequence>MRVTLKRTLGASVAALLASSATLVCCVLPALLVSLGAGAVLVGLVSAVPQLVWLSEHKGLVFSVAGGALLISGIMLRVAARLPCPSEPAAASACMKLRRASGVLFWTAAAAYAVGATFVWLSMSS</sequence>
<evidence type="ECO:0000313" key="2">
    <source>
        <dbReference type="EMBL" id="MBM0104737.1"/>
    </source>
</evidence>
<comment type="caution">
    <text evidence="2">The sequence shown here is derived from an EMBL/GenBank/DDBJ whole genome shotgun (WGS) entry which is preliminary data.</text>
</comment>
<feature type="transmembrane region" description="Helical" evidence="1">
    <location>
        <begin position="33"/>
        <end position="53"/>
    </location>
</feature>
<proteinExistence type="predicted"/>
<dbReference type="EMBL" id="JAEVLS010000002">
    <property type="protein sequence ID" value="MBM0104737.1"/>
    <property type="molecule type" value="Genomic_DNA"/>
</dbReference>
<evidence type="ECO:0000256" key="1">
    <source>
        <dbReference type="SAM" id="Phobius"/>
    </source>
</evidence>
<dbReference type="Proteomes" id="UP000661077">
    <property type="component" value="Unassembled WGS sequence"/>
</dbReference>
<organism evidence="2 3">
    <name type="scientific">Steroidobacter gossypii</name>
    <dbReference type="NCBI Taxonomy" id="2805490"/>
    <lineage>
        <taxon>Bacteria</taxon>
        <taxon>Pseudomonadati</taxon>
        <taxon>Pseudomonadota</taxon>
        <taxon>Gammaproteobacteria</taxon>
        <taxon>Steroidobacterales</taxon>
        <taxon>Steroidobacteraceae</taxon>
        <taxon>Steroidobacter</taxon>
    </lineage>
</organism>
<keyword evidence="1" id="KW-1133">Transmembrane helix</keyword>
<evidence type="ECO:0000313" key="3">
    <source>
        <dbReference type="Proteomes" id="UP000661077"/>
    </source>
</evidence>
<name>A0ABS1WUU3_9GAMM</name>
<keyword evidence="1" id="KW-0472">Membrane</keyword>